<name>A0A2R6RE55_ACTCC</name>
<dbReference type="Pfam" id="PF20073">
    <property type="entry name" value="DUF6469"/>
    <property type="match status" value="1"/>
</dbReference>
<evidence type="ECO:0000256" key="1">
    <source>
        <dbReference type="ARBA" id="ARBA00022741"/>
    </source>
</evidence>
<dbReference type="InterPro" id="IPR047187">
    <property type="entry name" value="SF1_C_Upf1"/>
</dbReference>
<feature type="domain" description="DNA2/NAM7 helicase helicase" evidence="6">
    <location>
        <begin position="241"/>
        <end position="442"/>
    </location>
</feature>
<reference evidence="9 10" key="1">
    <citation type="submission" date="2017-07" db="EMBL/GenBank/DDBJ databases">
        <title>An improved, manually edited Actinidia chinensis var. chinensis (kiwifruit) genome highlights the challenges associated with draft genomes and gene prediction in plants.</title>
        <authorList>
            <person name="Pilkington S."/>
            <person name="Crowhurst R."/>
            <person name="Hilario E."/>
            <person name="Nardozza S."/>
            <person name="Fraser L."/>
            <person name="Peng Y."/>
            <person name="Gunaseelan K."/>
            <person name="Simpson R."/>
            <person name="Tahir J."/>
            <person name="Deroles S."/>
            <person name="Templeton K."/>
            <person name="Luo Z."/>
            <person name="Davy M."/>
            <person name="Cheng C."/>
            <person name="Mcneilage M."/>
            <person name="Scaglione D."/>
            <person name="Liu Y."/>
            <person name="Zhang Q."/>
            <person name="Datson P."/>
            <person name="De Silva N."/>
            <person name="Gardiner S."/>
            <person name="Bassett H."/>
            <person name="Chagne D."/>
            <person name="Mccallum J."/>
            <person name="Dzierzon H."/>
            <person name="Deng C."/>
            <person name="Wang Y.-Y."/>
            <person name="Barron N."/>
            <person name="Manako K."/>
            <person name="Bowen J."/>
            <person name="Foster T."/>
            <person name="Erridge Z."/>
            <person name="Tiffin H."/>
            <person name="Waite C."/>
            <person name="Davies K."/>
            <person name="Grierson E."/>
            <person name="Laing W."/>
            <person name="Kirk R."/>
            <person name="Chen X."/>
            <person name="Wood M."/>
            <person name="Montefiori M."/>
            <person name="Brummell D."/>
            <person name="Schwinn K."/>
            <person name="Catanach A."/>
            <person name="Fullerton C."/>
            <person name="Li D."/>
            <person name="Meiyalaghan S."/>
            <person name="Nieuwenhuizen N."/>
            <person name="Read N."/>
            <person name="Prakash R."/>
            <person name="Hunter D."/>
            <person name="Zhang H."/>
            <person name="Mckenzie M."/>
            <person name="Knabel M."/>
            <person name="Harris A."/>
            <person name="Allan A."/>
            <person name="Chen A."/>
            <person name="Janssen B."/>
            <person name="Plunkett B."/>
            <person name="Dwamena C."/>
            <person name="Voogd C."/>
            <person name="Leif D."/>
            <person name="Lafferty D."/>
            <person name="Souleyre E."/>
            <person name="Varkonyi-Gasic E."/>
            <person name="Gambi F."/>
            <person name="Hanley J."/>
            <person name="Yao J.-L."/>
            <person name="Cheung J."/>
            <person name="David K."/>
            <person name="Warren B."/>
            <person name="Marsh K."/>
            <person name="Snowden K."/>
            <person name="Lin-Wang K."/>
            <person name="Brian L."/>
            <person name="Martinez-Sanchez M."/>
            <person name="Wang M."/>
            <person name="Ileperuma N."/>
            <person name="Macnee N."/>
            <person name="Campin R."/>
            <person name="Mcatee P."/>
            <person name="Drummond R."/>
            <person name="Espley R."/>
            <person name="Ireland H."/>
            <person name="Wu R."/>
            <person name="Atkinson R."/>
            <person name="Karunairetnam S."/>
            <person name="Bulley S."/>
            <person name="Chunkath S."/>
            <person name="Hanley Z."/>
            <person name="Storey R."/>
            <person name="Thrimawithana A."/>
            <person name="Thomson S."/>
            <person name="David C."/>
            <person name="Testolin R."/>
        </authorList>
    </citation>
    <scope>NUCLEOTIDE SEQUENCE [LARGE SCALE GENOMIC DNA]</scope>
    <source>
        <strain evidence="10">cv. Red5</strain>
        <tissue evidence="9">Young leaf</tissue>
    </source>
</reference>
<sequence length="2672" mass="304265">MMRGKKSVPQDSGFTDLVFSWSLEDIFNEDHYKNQVDKIPESFQSVEDYFGAFVFPLLEETRAELASCMDVIHGAPFAEVISLDESKPHETSLYDVKVDYWKNKFSDRGKEPYKTLPGDIFIISDAKPETVSDLQRVGRTWTWASVTKISEDENEGDNSLTHFKVKASQDIEVKDGMWQSLFITFLINITTNRRIWSALRMFGNLKIIKEVICTDSGVQENCKLCSDSQLTERHDMSLLSKLNESQTEAILASLRRIKCGHKSTAELIWGPPGTGKTKTVSLLLFTLLRMNCRTLTCAPTNIAINEVASRVLKLVRESFEAESAKDVLFCSFGDILLFGNKARLKVDSEIQGIYLDYRVDRLAECLGPLTGWRHCFTSMIDFLEDSVSQYNIFVENEIIKEKEHGDEDDFIKSEVKSFLEFVRDRFKSTASSLRQCTFVFCTHLPRRFILESNFQNMLTLNYFLDYLEELLFQDNVVSEEIEGIFLCRDAIEHISESFADTNSLMYTRRKCLSVLKILQRSLQDLDLPSAMNKVVMEPLNLLVVDEAAQLKECESTIPLQLPGLSHAILVGDECQLPAMVNSNVSNEAGFGRSLFERLSSLGHPKHLLNMQYRMHPSINFFPNSRFYFNQILDAPHVKNKSYEKHYLPGSMFGPYSFLNVIGGKEEMDDVGHSRRNMVEVAVVVKILQKLYGAWKGSKNNLSIGVISPYSAQVVAILDKIGRKYENLDGFTVKVKSVDGFQGGEEDIIIISTVRSNSGGFVGFLSSPQRTNVALTRARHCLWILGNERTLAISESIWKALVRDAKDRQCFFGADEDKDFAKTILNAKKELDQLDDLFKEDSELFKNASWKISFSDNFRKSVGKLKSVRTKMLVINLLVKLSSGWRPKNKNVDSVCESSSHIWKQFKVEGLFVVCTIDIIKELRYVQVLKVWDILALEEIPKLVKRLDGMFAMYTDDFIKYCNEKQSEGDLEVPLTWVKSFDIPRFKNLGNHELGNMSSVGIIDGRSYVENSKVKESLSLMKFYSLSSGMVSHLLSDDAGRELDLPFEVTDEELELIQFPRSSFILGRSGTGKTTVLTMKLFQKEQHHHVASKGLYSAEASTATDVSHRTEVDECIVDTKDTIVGTKESVFRQLFVTVSPKLCFAVKQQVAGLKRFAAGGNFSEEDSSIDMDYTTHFKDIPDSFLDIPSTKYPLVITFHKFLMMLDGTLGSSYFERFLSAELSHCNTRSSRSVALETFIRTKEVNYERFCSLYWPHLNSELTKKLDPSRVYTEIISHIKGDTAQTIARGIDFRFEDIRTLFYDEFLVESRGDVPTGRKEKGHVSKIGNLKQNFRTHDGVLRLAQSVIDLLYRFFRHSIDVLDPETSLICGEAPVLLEPGNDENAILTIFGKSGNVSGNIVGFGAEQVILVRDDHARQDISVNVGKQALVLTIVECKGLEFQDVLLYNFFGSSPLKTQWRVIYEFMKEQDLLDATIKSIPNFIEARHNVLCSELKQLYVAITRTRQRLWICEDVEEFSKPMFEYWKRRGLVQVKRLDDSLAQAMQVASSPEEWKARGIKLFHENNYVPAMVCFEKANEPLWEKRAKAAYHRASADRMRGSNPEGACKVLREAADIFDSIGDTESAAQCFCDLGEYERAGKIYLEKCGKSELDKAGECFLMAGCYELAAEVYAKGNYFSECLSACTKGKLFNTGLKYIQYWKEHAPKDSAVVKRSKEIDQIEQRFLQSCANNCYELKDNRSMMKFVRAFNSMDSRRNFLKSLNCLDELLLLEEESGNFLEATEIVKLRGDILLEADLLGKAGRFKEASILILWYVFSNSMWASRSRGWPLKHFPQRDEILVKTKSFAKKESDFFYEFVCTEVNILSKEETNLFLLNQYKNASQKHKSLRGEILSLRRILDIHLHSNASKYEWEDELAVDLIKPSEERISGNNVSVGTLVCFWNLWKEKVENIFEYLSCLETQDANNYINYGEFCLNYFGVRRHLKNMNISYVLVNSDADWVREIDDRFLRRSEKLVSVDARQFVSAARIHWRSELLSVGLKVLDALEALHQLSIKNSMSLFCQSMPLIYIFEVTKFLLGYKCLDNKHRYSNKLHSFLKLSTVYFNNVFPLDWHKSLTANMTSLRGSELSRSLLEEVILTSFVGKLTYGQIGRVIMIWLGSGKPSDKTYKKIAESFEGNLAWRPWREFVVDLSGNTESENLQESASDKIHEIPIQVPLVYKFHNALKDTYNANWRVQDYISPHCFLYLVESLLILGSCFQGIIFTSKSSFVEWLISEQPKANRSGSSVPAMNAIFDFIAHLINQFLCDKQGTAEWIKNSNINDNYYHPLLRLRLVVILCLLCMNSGRYFDMLFHLLGRGDITSCLPWAFCDVFRRSRKQVNAMVLAEAFLKIQNPLVIVSLGENGSKFKCPDAIFVDMATQSREDIIGVLFPMDNKTPRGKTVVSEVDTTSSCGKELPSSNDGEGKTSKATSSNLASLEDPKMNSQNMNEDNLDMKYGLFQEISDALKSVETVGEENVMKLVSGASKIKVELMKSINFIPTVFAKSFEKKSCDGEDGILLAEANSMLDELKELSSLLDASDREIGENISKIPELLRSLQIRRPRLETFLNQLYMHTDTKADYEPSEARQSYEEDNNSKAEETSKSDKGKALKAAESNKGKGNKPKKGKKCKGGRKN</sequence>
<dbReference type="Gramene" id="PSS26838">
    <property type="protein sequence ID" value="PSS26838"/>
    <property type="gene ID" value="CEY00_Acc08133"/>
</dbReference>
<dbReference type="Pfam" id="PF13086">
    <property type="entry name" value="AAA_11"/>
    <property type="match status" value="2"/>
</dbReference>
<dbReference type="InterPro" id="IPR011990">
    <property type="entry name" value="TPR-like_helical_dom_sf"/>
</dbReference>
<dbReference type="CDD" id="cd18808">
    <property type="entry name" value="SF1_C_Upf1"/>
    <property type="match status" value="1"/>
</dbReference>
<feature type="region of interest" description="Disordered" evidence="5">
    <location>
        <begin position="2615"/>
        <end position="2672"/>
    </location>
</feature>
<dbReference type="STRING" id="1590841.A0A2R6RE55"/>
<evidence type="ECO:0000259" key="8">
    <source>
        <dbReference type="Pfam" id="PF20073"/>
    </source>
</evidence>
<dbReference type="OMA" id="QRRNCIF"/>
<feature type="compositionally biased region" description="Basic and acidic residues" evidence="5">
    <location>
        <begin position="2615"/>
        <end position="2645"/>
    </location>
</feature>
<dbReference type="Pfam" id="PF13087">
    <property type="entry name" value="AAA_12"/>
    <property type="match status" value="1"/>
</dbReference>
<evidence type="ECO:0000313" key="9">
    <source>
        <dbReference type="EMBL" id="PSS26838.1"/>
    </source>
</evidence>
<dbReference type="InterPro" id="IPR045529">
    <property type="entry name" value="DUF6469"/>
</dbReference>
<feature type="compositionally biased region" description="Polar residues" evidence="5">
    <location>
        <begin position="2443"/>
        <end position="2472"/>
    </location>
</feature>
<evidence type="ECO:0000256" key="3">
    <source>
        <dbReference type="ARBA" id="ARBA00022806"/>
    </source>
</evidence>
<keyword evidence="10" id="KW-1185">Reference proteome</keyword>
<keyword evidence="3" id="KW-0347">Helicase</keyword>
<dbReference type="Gene3D" id="3.40.50.300">
    <property type="entry name" value="P-loop containing nucleotide triphosphate hydrolases"/>
    <property type="match status" value="3"/>
</dbReference>
<evidence type="ECO:0000313" key="10">
    <source>
        <dbReference type="Proteomes" id="UP000241394"/>
    </source>
</evidence>
<comment type="caution">
    <text evidence="9">The sequence shown here is derived from an EMBL/GenBank/DDBJ whole genome shotgun (WGS) entry which is preliminary data.</text>
</comment>
<feature type="domain" description="DNA2/NAM7 helicase-like C-terminal" evidence="7">
    <location>
        <begin position="591"/>
        <end position="787"/>
    </location>
</feature>
<protein>
    <submittedName>
        <fullName evidence="9">TPR and ankyrin repeat-containing protein</fullName>
    </submittedName>
</protein>
<dbReference type="FunFam" id="3.40.50.300:FF:000326">
    <property type="entry name" value="P-loop containing nucleoside triphosphate hydrolase"/>
    <property type="match status" value="1"/>
</dbReference>
<dbReference type="InterPro" id="IPR041679">
    <property type="entry name" value="DNA2/NAM7-like_C"/>
</dbReference>
<dbReference type="SUPFAM" id="SSF48452">
    <property type="entry name" value="TPR-like"/>
    <property type="match status" value="1"/>
</dbReference>
<reference evidence="10" key="2">
    <citation type="journal article" date="2018" name="BMC Genomics">
        <title>A manually annotated Actinidia chinensis var. chinensis (kiwifruit) genome highlights the challenges associated with draft genomes and gene prediction in plants.</title>
        <authorList>
            <person name="Pilkington S.M."/>
            <person name="Crowhurst R."/>
            <person name="Hilario E."/>
            <person name="Nardozza S."/>
            <person name="Fraser L."/>
            <person name="Peng Y."/>
            <person name="Gunaseelan K."/>
            <person name="Simpson R."/>
            <person name="Tahir J."/>
            <person name="Deroles S.C."/>
            <person name="Templeton K."/>
            <person name="Luo Z."/>
            <person name="Davy M."/>
            <person name="Cheng C."/>
            <person name="McNeilage M."/>
            <person name="Scaglione D."/>
            <person name="Liu Y."/>
            <person name="Zhang Q."/>
            <person name="Datson P."/>
            <person name="De Silva N."/>
            <person name="Gardiner S.E."/>
            <person name="Bassett H."/>
            <person name="Chagne D."/>
            <person name="McCallum J."/>
            <person name="Dzierzon H."/>
            <person name="Deng C."/>
            <person name="Wang Y.Y."/>
            <person name="Barron L."/>
            <person name="Manako K."/>
            <person name="Bowen J."/>
            <person name="Foster T.M."/>
            <person name="Erridge Z.A."/>
            <person name="Tiffin H."/>
            <person name="Waite C.N."/>
            <person name="Davies K.M."/>
            <person name="Grierson E.P."/>
            <person name="Laing W.A."/>
            <person name="Kirk R."/>
            <person name="Chen X."/>
            <person name="Wood M."/>
            <person name="Montefiori M."/>
            <person name="Brummell D.A."/>
            <person name="Schwinn K.E."/>
            <person name="Catanach A."/>
            <person name="Fullerton C."/>
            <person name="Li D."/>
            <person name="Meiyalaghan S."/>
            <person name="Nieuwenhuizen N."/>
            <person name="Read N."/>
            <person name="Prakash R."/>
            <person name="Hunter D."/>
            <person name="Zhang H."/>
            <person name="McKenzie M."/>
            <person name="Knabel M."/>
            <person name="Harris A."/>
            <person name="Allan A.C."/>
            <person name="Gleave A."/>
            <person name="Chen A."/>
            <person name="Janssen B.J."/>
            <person name="Plunkett B."/>
            <person name="Ampomah-Dwamena C."/>
            <person name="Voogd C."/>
            <person name="Leif D."/>
            <person name="Lafferty D."/>
            <person name="Souleyre E.J.F."/>
            <person name="Varkonyi-Gasic E."/>
            <person name="Gambi F."/>
            <person name="Hanley J."/>
            <person name="Yao J.L."/>
            <person name="Cheung J."/>
            <person name="David K.M."/>
            <person name="Warren B."/>
            <person name="Marsh K."/>
            <person name="Snowden K.C."/>
            <person name="Lin-Wang K."/>
            <person name="Brian L."/>
            <person name="Martinez-Sanchez M."/>
            <person name="Wang M."/>
            <person name="Ileperuma N."/>
            <person name="Macnee N."/>
            <person name="Campin R."/>
            <person name="McAtee P."/>
            <person name="Drummond R.S.M."/>
            <person name="Espley R.V."/>
            <person name="Ireland H.S."/>
            <person name="Wu R."/>
            <person name="Atkinson R.G."/>
            <person name="Karunairetnam S."/>
            <person name="Bulley S."/>
            <person name="Chunkath S."/>
            <person name="Hanley Z."/>
            <person name="Storey R."/>
            <person name="Thrimawithana A.H."/>
            <person name="Thomson S."/>
            <person name="David C."/>
            <person name="Testolin R."/>
            <person name="Huang H."/>
            <person name="Hellens R.P."/>
            <person name="Schaffer R.J."/>
        </authorList>
    </citation>
    <scope>NUCLEOTIDE SEQUENCE [LARGE SCALE GENOMIC DNA]</scope>
    <source>
        <strain evidence="10">cv. Red5</strain>
    </source>
</reference>
<dbReference type="GO" id="GO:0005524">
    <property type="term" value="F:ATP binding"/>
    <property type="evidence" value="ECO:0007669"/>
    <property type="project" value="UniProtKB-KW"/>
</dbReference>
<keyword evidence="2" id="KW-0378">Hydrolase</keyword>
<dbReference type="SUPFAM" id="SSF52540">
    <property type="entry name" value="P-loop containing nucleoside triphosphate hydrolases"/>
    <property type="match status" value="2"/>
</dbReference>
<dbReference type="PANTHER" id="PTHR21529:SF4">
    <property type="entry name" value="TPR AND ANKYRIN REPEAT-CONTAINING PROTEIN 1"/>
    <property type="match status" value="1"/>
</dbReference>
<dbReference type="InterPro" id="IPR027417">
    <property type="entry name" value="P-loop_NTPase"/>
</dbReference>
<dbReference type="InterPro" id="IPR041677">
    <property type="entry name" value="DNA2/NAM7_AAA_11"/>
</dbReference>
<feature type="domain" description="DNA2/NAM7 helicase helicase" evidence="6">
    <location>
        <begin position="538"/>
        <end position="582"/>
    </location>
</feature>
<organism evidence="9 10">
    <name type="scientific">Actinidia chinensis var. chinensis</name>
    <name type="common">Chinese soft-hair kiwi</name>
    <dbReference type="NCBI Taxonomy" id="1590841"/>
    <lineage>
        <taxon>Eukaryota</taxon>
        <taxon>Viridiplantae</taxon>
        <taxon>Streptophyta</taxon>
        <taxon>Embryophyta</taxon>
        <taxon>Tracheophyta</taxon>
        <taxon>Spermatophyta</taxon>
        <taxon>Magnoliopsida</taxon>
        <taxon>eudicotyledons</taxon>
        <taxon>Gunneridae</taxon>
        <taxon>Pentapetalae</taxon>
        <taxon>asterids</taxon>
        <taxon>Ericales</taxon>
        <taxon>Actinidiaceae</taxon>
        <taxon>Actinidia</taxon>
    </lineage>
</organism>
<evidence type="ECO:0000259" key="6">
    <source>
        <dbReference type="Pfam" id="PF13086"/>
    </source>
</evidence>
<evidence type="ECO:0000256" key="2">
    <source>
        <dbReference type="ARBA" id="ARBA00022801"/>
    </source>
</evidence>
<feature type="region of interest" description="Disordered" evidence="5">
    <location>
        <begin position="2443"/>
        <end position="2483"/>
    </location>
</feature>
<dbReference type="Proteomes" id="UP000241394">
    <property type="component" value="Chromosome LG7"/>
</dbReference>
<evidence type="ECO:0000256" key="4">
    <source>
        <dbReference type="ARBA" id="ARBA00022840"/>
    </source>
</evidence>
<proteinExistence type="predicted"/>
<feature type="domain" description="DUF6469" evidence="8">
    <location>
        <begin position="76"/>
        <end position="205"/>
    </location>
</feature>
<dbReference type="GO" id="GO:0016787">
    <property type="term" value="F:hydrolase activity"/>
    <property type="evidence" value="ECO:0007669"/>
    <property type="project" value="UniProtKB-KW"/>
</dbReference>
<keyword evidence="4" id="KW-0067">ATP-binding</keyword>
<feature type="compositionally biased region" description="Basic residues" evidence="5">
    <location>
        <begin position="2656"/>
        <end position="2672"/>
    </location>
</feature>
<dbReference type="PANTHER" id="PTHR21529">
    <property type="entry name" value="MAMMARY TURMOR VIRUS RECEPTOR HOMOLOG 1, 2 MTVR1, 2"/>
    <property type="match status" value="1"/>
</dbReference>
<evidence type="ECO:0000259" key="7">
    <source>
        <dbReference type="Pfam" id="PF13087"/>
    </source>
</evidence>
<evidence type="ECO:0000256" key="5">
    <source>
        <dbReference type="SAM" id="MobiDB-lite"/>
    </source>
</evidence>
<keyword evidence="1" id="KW-0547">Nucleotide-binding</keyword>
<dbReference type="EMBL" id="NKQK01000007">
    <property type="protein sequence ID" value="PSS26838.1"/>
    <property type="molecule type" value="Genomic_DNA"/>
</dbReference>
<dbReference type="InterPro" id="IPR039904">
    <property type="entry name" value="TRANK1"/>
</dbReference>
<gene>
    <name evidence="9" type="ORF">CEY00_Acc08133</name>
</gene>
<dbReference type="GO" id="GO:0004386">
    <property type="term" value="F:helicase activity"/>
    <property type="evidence" value="ECO:0007669"/>
    <property type="project" value="UniProtKB-KW"/>
</dbReference>
<accession>A0A2R6RE55</accession>
<dbReference type="OrthoDB" id="3156807at2759"/>
<dbReference type="InParanoid" id="A0A2R6RE55"/>
<dbReference type="GO" id="GO:0005694">
    <property type="term" value="C:chromosome"/>
    <property type="evidence" value="ECO:0007669"/>
    <property type="project" value="UniProtKB-ARBA"/>
</dbReference>